<evidence type="ECO:0000256" key="2">
    <source>
        <dbReference type="ARBA" id="ARBA00022679"/>
    </source>
</evidence>
<dbReference type="Proteomes" id="UP000241890">
    <property type="component" value="Unassembled WGS sequence"/>
</dbReference>
<dbReference type="NCBIfam" id="TIGR00449">
    <property type="entry name" value="tgt_general"/>
    <property type="match status" value="1"/>
</dbReference>
<dbReference type="EMBL" id="BEYU01000326">
    <property type="protein sequence ID" value="GBG35129.1"/>
    <property type="molecule type" value="Genomic_DNA"/>
</dbReference>
<dbReference type="GO" id="GO:0046872">
    <property type="term" value="F:metal ion binding"/>
    <property type="evidence" value="ECO:0007669"/>
    <property type="project" value="UniProtKB-KW"/>
</dbReference>
<evidence type="ECO:0000313" key="7">
    <source>
        <dbReference type="Proteomes" id="UP000241890"/>
    </source>
</evidence>
<dbReference type="OrthoDB" id="10249838at2759"/>
<keyword evidence="3" id="KW-0819">tRNA processing</keyword>
<evidence type="ECO:0000256" key="1">
    <source>
        <dbReference type="ARBA" id="ARBA00022676"/>
    </source>
</evidence>
<name>A0A2R5GXS9_9STRA</name>
<organism evidence="6 7">
    <name type="scientific">Hondaea fermentalgiana</name>
    <dbReference type="NCBI Taxonomy" id="2315210"/>
    <lineage>
        <taxon>Eukaryota</taxon>
        <taxon>Sar</taxon>
        <taxon>Stramenopiles</taxon>
        <taxon>Bigyra</taxon>
        <taxon>Labyrinthulomycetes</taxon>
        <taxon>Thraustochytrida</taxon>
        <taxon>Thraustochytriidae</taxon>
        <taxon>Hondaea</taxon>
    </lineage>
</organism>
<keyword evidence="7" id="KW-1185">Reference proteome</keyword>
<dbReference type="InParanoid" id="A0A2R5GXS9"/>
<dbReference type="GO" id="GO:0008479">
    <property type="term" value="F:tRNA-guanosine(34) queuine transglycosylase activity"/>
    <property type="evidence" value="ECO:0007669"/>
    <property type="project" value="InterPro"/>
</dbReference>
<dbReference type="InterPro" id="IPR002616">
    <property type="entry name" value="tRNA_ribo_trans-like"/>
</dbReference>
<dbReference type="Pfam" id="PF01702">
    <property type="entry name" value="TGT"/>
    <property type="match status" value="1"/>
</dbReference>
<dbReference type="InterPro" id="IPR004803">
    <property type="entry name" value="TGT"/>
</dbReference>
<evidence type="ECO:0000259" key="5">
    <source>
        <dbReference type="Pfam" id="PF01702"/>
    </source>
</evidence>
<keyword evidence="1" id="KW-0328">Glycosyltransferase</keyword>
<evidence type="ECO:0000256" key="4">
    <source>
        <dbReference type="ARBA" id="ARBA00022723"/>
    </source>
</evidence>
<reference evidence="6 7" key="1">
    <citation type="submission" date="2017-12" db="EMBL/GenBank/DDBJ databases">
        <title>Sequencing, de novo assembly and annotation of complete genome of a new Thraustochytrid species, strain FCC1311.</title>
        <authorList>
            <person name="Sedici K."/>
            <person name="Godart F."/>
            <person name="Aiese Cigliano R."/>
            <person name="Sanseverino W."/>
            <person name="Barakat M."/>
            <person name="Ortet P."/>
            <person name="Marechal E."/>
            <person name="Cagnac O."/>
            <person name="Amato A."/>
        </authorList>
    </citation>
    <scope>NUCLEOTIDE SEQUENCE [LARGE SCALE GENOMIC DNA]</scope>
</reference>
<protein>
    <submittedName>
        <fullName evidence="6">Queuine tRNA-ribosyltransferase catalytic subunit</fullName>
    </submittedName>
</protein>
<dbReference type="NCBIfam" id="TIGR00430">
    <property type="entry name" value="Q_tRNA_tgt"/>
    <property type="match status" value="1"/>
</dbReference>
<dbReference type="PANTHER" id="PTHR43468">
    <property type="match status" value="1"/>
</dbReference>
<sequence length="370" mass="40760">MPKLRFRVLKQSKLSRARVGVLETPNGVVHTPGFVPVATNASLKAVDTRTADHLGCELMFCNTYHLMLHPGADTVRELGGLHKFMNRKGVLITGAMDLDKDVGLKGAGQKSRPSLLLKVDEEGATFRSYRDGAKLTLTPESSVDAQKALGADIIIPLDYLLPYSASEAEVREAFEVTHRWEARSLKRHLENPQGQAMYSVIHGGLDRDLRQRSIDTLTAMDFDGHAVGGSLGKTRDDLIDLLQFVLPQLPQEKPNHILGIGDMSSVLRAVPLGADTFDSSYPTRLARHGGALQEMGEPPRQMRRTSNALDKGPLLRGCDCPTCRNYMSAYLHHLIRANEPSAAVLLTVHNLYRMNRNMADIRAAILNGEL</sequence>
<dbReference type="FunCoup" id="A0A2R5GXS9">
    <property type="interactions" value="1"/>
</dbReference>
<dbReference type="GO" id="GO:0006400">
    <property type="term" value="P:tRNA modification"/>
    <property type="evidence" value="ECO:0007669"/>
    <property type="project" value="InterPro"/>
</dbReference>
<dbReference type="PANTHER" id="PTHR43468:SF1">
    <property type="entry name" value="TRNA-GUANOSINE(34) QUEUINE TRANSGLYCOSYLASE"/>
    <property type="match status" value="1"/>
</dbReference>
<comment type="caution">
    <text evidence="6">The sequence shown here is derived from an EMBL/GenBank/DDBJ whole genome shotgun (WGS) entry which is preliminary data.</text>
</comment>
<proteinExistence type="predicted"/>
<evidence type="ECO:0000256" key="3">
    <source>
        <dbReference type="ARBA" id="ARBA00022694"/>
    </source>
</evidence>
<accession>A0A2R5GXS9</accession>
<evidence type="ECO:0000313" key="6">
    <source>
        <dbReference type="EMBL" id="GBG35129.1"/>
    </source>
</evidence>
<dbReference type="Gene3D" id="3.20.20.105">
    <property type="entry name" value="Queuine tRNA-ribosyltransferase-like"/>
    <property type="match status" value="1"/>
</dbReference>
<dbReference type="AlphaFoldDB" id="A0A2R5GXS9"/>
<keyword evidence="4" id="KW-0479">Metal-binding</keyword>
<feature type="domain" description="tRNA-guanine(15) transglycosylase-like" evidence="5">
    <location>
        <begin position="16"/>
        <end position="370"/>
    </location>
</feature>
<dbReference type="SUPFAM" id="SSF51713">
    <property type="entry name" value="tRNA-guanine transglycosylase"/>
    <property type="match status" value="1"/>
</dbReference>
<gene>
    <name evidence="6" type="ORF">FCC1311_113522</name>
</gene>
<keyword evidence="2 6" id="KW-0808">Transferase</keyword>
<dbReference type="InterPro" id="IPR036511">
    <property type="entry name" value="TGT-like_sf"/>
</dbReference>